<dbReference type="PROSITE" id="PS00518">
    <property type="entry name" value="ZF_RING_1"/>
    <property type="match status" value="1"/>
</dbReference>
<dbReference type="PROSITE" id="PS51873">
    <property type="entry name" value="TRIAD"/>
    <property type="match status" value="1"/>
</dbReference>
<dbReference type="PANTHER" id="PTHR11685">
    <property type="entry name" value="RBR FAMILY RING FINGER AND IBR DOMAIN-CONTAINING"/>
    <property type="match status" value="1"/>
</dbReference>
<proteinExistence type="inferred from homology"/>
<comment type="pathway">
    <text evidence="4">Protein modification; protein ubiquitination.</text>
</comment>
<dbReference type="InterPro" id="IPR017907">
    <property type="entry name" value="Znf_RING_CS"/>
</dbReference>
<dbReference type="FunFam" id="3.30.420.10:FF:000076">
    <property type="entry name" value="RBR-type E3 ubiquitin transferase"/>
    <property type="match status" value="1"/>
</dbReference>
<evidence type="ECO:0000256" key="9">
    <source>
        <dbReference type="ARBA" id="ARBA00022737"/>
    </source>
</evidence>
<protein>
    <recommendedName>
        <fullName evidence="6">RBR-type E3 ubiquitin transferase</fullName>
        <ecNumber evidence="6">2.3.2.31</ecNumber>
    </recommendedName>
</protein>
<organism evidence="14 15">
    <name type="scientific">Juglans regia</name>
    <name type="common">English walnut</name>
    <dbReference type="NCBI Taxonomy" id="51240"/>
    <lineage>
        <taxon>Eukaryota</taxon>
        <taxon>Viridiplantae</taxon>
        <taxon>Streptophyta</taxon>
        <taxon>Embryophyta</taxon>
        <taxon>Tracheophyta</taxon>
        <taxon>Spermatophyta</taxon>
        <taxon>Magnoliopsida</taxon>
        <taxon>eudicotyledons</taxon>
        <taxon>Gunneridae</taxon>
        <taxon>Pentapetalae</taxon>
        <taxon>rosids</taxon>
        <taxon>fabids</taxon>
        <taxon>Fagales</taxon>
        <taxon>Juglandaceae</taxon>
        <taxon>Juglans</taxon>
    </lineage>
</organism>
<evidence type="ECO:0000256" key="6">
    <source>
        <dbReference type="ARBA" id="ARBA00012251"/>
    </source>
</evidence>
<dbReference type="RefSeq" id="XP_018818868.1">
    <property type="nucleotide sequence ID" value="XM_018963323.2"/>
</dbReference>
<comment type="catalytic activity">
    <reaction evidence="1">
        <text>[E2 ubiquitin-conjugating enzyme]-S-ubiquitinyl-L-cysteine + [acceptor protein]-L-lysine = [E2 ubiquitin-conjugating enzyme]-L-cysteine + [acceptor protein]-N(6)-ubiquitinyl-L-lysine.</text>
        <dbReference type="EC" id="2.3.2.31"/>
    </reaction>
</comment>
<evidence type="ECO:0000256" key="1">
    <source>
        <dbReference type="ARBA" id="ARBA00001798"/>
    </source>
</evidence>
<gene>
    <name evidence="15" type="primary">LOC108989644</name>
</gene>
<dbReference type="STRING" id="51240.A0A2I4EHK0"/>
<dbReference type="InterPro" id="IPR036397">
    <property type="entry name" value="RNaseH_sf"/>
</dbReference>
<dbReference type="GO" id="GO:0008270">
    <property type="term" value="F:zinc ion binding"/>
    <property type="evidence" value="ECO:0007669"/>
    <property type="project" value="UniProtKB-KW"/>
</dbReference>
<sequence>MTDIPNLSRSTRSSKFQMNSAFSDDEDLPYLFSEHRLKLELMAAEDLDSDLDLAFRIQLEEALAASLAFHPSASTSTSSDFFVDSHLTSESDGFSKISGLQSEELARFEQEVKDLEASGAEVLRLTGELRRQIHHERVARQILRIQEEDWRDWADNYEKPLDYGEGSSKSRSLAESDEIFGLYFKGIVIEERVRGEKTVLAGIGVAICDSRGNLILEVRKPLLGNGMSKNAAAAKALIEGLNAALGLELKRITIYFDYYPLYQFIIGRWLPKQRKISALVDEVTTLEEKFIYFNPKLVARNDIRYAFELARDAIVSQVSTPAESSQAKNLTKNCVICLEDTDIDRMFSVDGCLHQYCFSCMKQHVEVKLLHGMVPKCPHEGCKSELVVESCRKFLTPNAIDTFSQRLREASIPVTERVYCPHPRCSTLMSKSGVLEYAKDFLDVERTGARKCMKCHGLFCITCKVPWHSNMNCHDYKMLNPHPPSEDVKLKSLATRNLWRQCVKCNHMIELAEGCFHMTCRCGNEFCYNCGAEWKNKQATCSCPLWVEDHIWLEQDRHFDEEEEEEHEDDEYYDSDLDYY</sequence>
<comment type="function">
    <text evidence="3">Might act as an E3 ubiquitin-protein ligase, or as part of E3 complex, which accepts ubiquitin from specific E2 ubiquitin-conjugating enzymes and then transfers it to substrates.</text>
</comment>
<dbReference type="SMART" id="SM00647">
    <property type="entry name" value="IBR"/>
    <property type="match status" value="2"/>
</dbReference>
<keyword evidence="12" id="KW-0862">Zinc</keyword>
<evidence type="ECO:0000256" key="11">
    <source>
        <dbReference type="ARBA" id="ARBA00022786"/>
    </source>
</evidence>
<evidence type="ECO:0000256" key="12">
    <source>
        <dbReference type="ARBA" id="ARBA00022833"/>
    </source>
</evidence>
<keyword evidence="11" id="KW-0833">Ubl conjugation pathway</keyword>
<keyword evidence="7" id="KW-0808">Transferase</keyword>
<dbReference type="GO" id="GO:0016567">
    <property type="term" value="P:protein ubiquitination"/>
    <property type="evidence" value="ECO:0007669"/>
    <property type="project" value="UniProtKB-UniPathway"/>
</dbReference>
<dbReference type="InterPro" id="IPR012337">
    <property type="entry name" value="RNaseH-like_sf"/>
</dbReference>
<dbReference type="OrthoDB" id="9977870at2759"/>
<dbReference type="Pfam" id="PF13456">
    <property type="entry name" value="RVT_3"/>
    <property type="match status" value="1"/>
</dbReference>
<evidence type="ECO:0000256" key="3">
    <source>
        <dbReference type="ARBA" id="ARBA00003976"/>
    </source>
</evidence>
<dbReference type="KEGG" id="jre:108989644"/>
<dbReference type="Gene3D" id="3.30.40.10">
    <property type="entry name" value="Zinc/RING finger domain, C3HC4 (zinc finger)"/>
    <property type="match status" value="1"/>
</dbReference>
<dbReference type="GO" id="GO:0000151">
    <property type="term" value="C:ubiquitin ligase complex"/>
    <property type="evidence" value="ECO:0000318"/>
    <property type="project" value="GO_Central"/>
</dbReference>
<dbReference type="Gene3D" id="1.20.120.1750">
    <property type="match status" value="1"/>
</dbReference>
<dbReference type="InterPro" id="IPR001841">
    <property type="entry name" value="Znf_RING"/>
</dbReference>
<dbReference type="UniPathway" id="UPA00143"/>
<name>A0A2I4EHK0_JUGRE</name>
<dbReference type="SUPFAM" id="SSF57850">
    <property type="entry name" value="RING/U-box"/>
    <property type="match status" value="2"/>
</dbReference>
<dbReference type="FunCoup" id="A0A2I4EHK0">
    <property type="interactions" value="971"/>
</dbReference>
<evidence type="ECO:0000256" key="2">
    <source>
        <dbReference type="ARBA" id="ARBA00001947"/>
    </source>
</evidence>
<dbReference type="GO" id="GO:0005737">
    <property type="term" value="C:cytoplasm"/>
    <property type="evidence" value="ECO:0000318"/>
    <property type="project" value="GO_Central"/>
</dbReference>
<evidence type="ECO:0000256" key="10">
    <source>
        <dbReference type="ARBA" id="ARBA00022771"/>
    </source>
</evidence>
<dbReference type="CDD" id="cd22582">
    <property type="entry name" value="BRcat_RBR_unk"/>
    <property type="match status" value="1"/>
</dbReference>
<dbReference type="AlphaFoldDB" id="A0A2I4EHK0"/>
<evidence type="ECO:0000256" key="7">
    <source>
        <dbReference type="ARBA" id="ARBA00022679"/>
    </source>
</evidence>
<dbReference type="GO" id="GO:0031624">
    <property type="term" value="F:ubiquitin conjugating enzyme binding"/>
    <property type="evidence" value="ECO:0000318"/>
    <property type="project" value="GO_Central"/>
</dbReference>
<dbReference type="InterPro" id="IPR013083">
    <property type="entry name" value="Znf_RING/FYVE/PHD"/>
</dbReference>
<dbReference type="CDD" id="cd22584">
    <property type="entry name" value="Rcat_RBR_unk"/>
    <property type="match status" value="1"/>
</dbReference>
<evidence type="ECO:0000256" key="5">
    <source>
        <dbReference type="ARBA" id="ARBA00005884"/>
    </source>
</evidence>
<dbReference type="FunFam" id="1.20.120.1750:FF:000019">
    <property type="entry name" value="RBR-type E3 ubiquitin transferase"/>
    <property type="match status" value="1"/>
</dbReference>
<comment type="similarity">
    <text evidence="5">Belongs to the RBR family. Ariadne subfamily.</text>
</comment>
<dbReference type="PROSITE" id="PS50089">
    <property type="entry name" value="ZF_RING_2"/>
    <property type="match status" value="1"/>
</dbReference>
<comment type="cofactor">
    <cofactor evidence="2">
        <name>Zn(2+)</name>
        <dbReference type="ChEBI" id="CHEBI:29105"/>
    </cofactor>
</comment>
<dbReference type="Proteomes" id="UP000235220">
    <property type="component" value="Chromosome 14"/>
</dbReference>
<dbReference type="GeneID" id="108989644"/>
<dbReference type="FunFam" id="3.30.40.10:FF:000230">
    <property type="entry name" value="RBR-type E3 ubiquitin transferase"/>
    <property type="match status" value="1"/>
</dbReference>
<evidence type="ECO:0000313" key="14">
    <source>
        <dbReference type="Proteomes" id="UP000235220"/>
    </source>
</evidence>
<dbReference type="EC" id="2.3.2.31" evidence="6"/>
<dbReference type="SUPFAM" id="SSF53098">
    <property type="entry name" value="Ribonuclease H-like"/>
    <property type="match status" value="1"/>
</dbReference>
<feature type="compositionally biased region" description="Acidic residues" evidence="13">
    <location>
        <begin position="561"/>
        <end position="580"/>
    </location>
</feature>
<dbReference type="Pfam" id="PF01485">
    <property type="entry name" value="IBR"/>
    <property type="match status" value="2"/>
</dbReference>
<evidence type="ECO:0000256" key="8">
    <source>
        <dbReference type="ARBA" id="ARBA00022723"/>
    </source>
</evidence>
<dbReference type="InterPro" id="IPR002156">
    <property type="entry name" value="RNaseH_domain"/>
</dbReference>
<dbReference type="InterPro" id="IPR044066">
    <property type="entry name" value="TRIAD_supradom"/>
</dbReference>
<keyword evidence="8" id="KW-0479">Metal-binding</keyword>
<dbReference type="GO" id="GO:0006511">
    <property type="term" value="P:ubiquitin-dependent protein catabolic process"/>
    <property type="evidence" value="ECO:0000318"/>
    <property type="project" value="GO_Central"/>
</dbReference>
<dbReference type="GO" id="GO:0003676">
    <property type="term" value="F:nucleic acid binding"/>
    <property type="evidence" value="ECO:0007669"/>
    <property type="project" value="InterPro"/>
</dbReference>
<accession>A0A2I4EHK0</accession>
<dbReference type="InterPro" id="IPR031127">
    <property type="entry name" value="E3_UB_ligase_RBR"/>
</dbReference>
<dbReference type="Gene3D" id="3.30.420.10">
    <property type="entry name" value="Ribonuclease H-like superfamily/Ribonuclease H"/>
    <property type="match status" value="1"/>
</dbReference>
<dbReference type="Gramene" id="Jr14_12970_p1">
    <property type="protein sequence ID" value="cds.Jr14_12970_p1"/>
    <property type="gene ID" value="Jr14_12970"/>
</dbReference>
<dbReference type="GO" id="GO:0004523">
    <property type="term" value="F:RNA-DNA hybrid ribonuclease activity"/>
    <property type="evidence" value="ECO:0007669"/>
    <property type="project" value="InterPro"/>
</dbReference>
<keyword evidence="14" id="KW-1185">Reference proteome</keyword>
<evidence type="ECO:0000256" key="13">
    <source>
        <dbReference type="SAM" id="MobiDB-lite"/>
    </source>
</evidence>
<keyword evidence="10" id="KW-0863">Zinc-finger</keyword>
<evidence type="ECO:0000256" key="4">
    <source>
        <dbReference type="ARBA" id="ARBA00004906"/>
    </source>
</evidence>
<reference evidence="15" key="1">
    <citation type="submission" date="2025-08" db="UniProtKB">
        <authorList>
            <consortium name="RefSeq"/>
        </authorList>
    </citation>
    <scope>IDENTIFICATION</scope>
    <source>
        <tissue evidence="15">Leaves</tissue>
    </source>
</reference>
<keyword evidence="9" id="KW-0677">Repeat</keyword>
<dbReference type="InterPro" id="IPR002867">
    <property type="entry name" value="IBR_dom"/>
</dbReference>
<evidence type="ECO:0000313" key="15">
    <source>
        <dbReference type="RefSeq" id="XP_018818868.1"/>
    </source>
</evidence>
<feature type="region of interest" description="Disordered" evidence="13">
    <location>
        <begin position="559"/>
        <end position="580"/>
    </location>
</feature>
<dbReference type="GO" id="GO:0061630">
    <property type="term" value="F:ubiquitin protein ligase activity"/>
    <property type="evidence" value="ECO:0000318"/>
    <property type="project" value="GO_Central"/>
</dbReference>